<evidence type="ECO:0000313" key="2">
    <source>
        <dbReference type="Proteomes" id="UP000031307"/>
    </source>
</evidence>
<sequence length="110" mass="13301">MDIKHEIKTLKKRLIKSGFSYSQLKEFNKDDAAQEDQKRFIEDNPEVPEIYEKITILKMILTIDNIEVLDLKSDISRQRVEKKLSQFHLHLYLSIWKIMLWEDFKNLKSF</sequence>
<evidence type="ECO:0000313" key="1">
    <source>
        <dbReference type="EMBL" id="KIA78777.1"/>
    </source>
</evidence>
<proteinExistence type="predicted"/>
<protein>
    <submittedName>
        <fullName evidence="1">Uncharacterized protein</fullName>
    </submittedName>
</protein>
<dbReference type="PATRIC" id="fig|83552.4.peg.4"/>
<accession>A0A0C1ECE1</accession>
<dbReference type="RefSeq" id="WP_237753819.1">
    <property type="nucleotide sequence ID" value="NZ_JSAM01000002.1"/>
</dbReference>
<comment type="caution">
    <text evidence="1">The sequence shown here is derived from an EMBL/GenBank/DDBJ whole genome shotgun (WGS) entry which is preliminary data.</text>
</comment>
<organism evidence="1 2">
    <name type="scientific">Parachlamydia acanthamoebae</name>
    <dbReference type="NCBI Taxonomy" id="83552"/>
    <lineage>
        <taxon>Bacteria</taxon>
        <taxon>Pseudomonadati</taxon>
        <taxon>Chlamydiota</taxon>
        <taxon>Chlamydiia</taxon>
        <taxon>Parachlamydiales</taxon>
        <taxon>Parachlamydiaceae</taxon>
        <taxon>Parachlamydia</taxon>
    </lineage>
</organism>
<gene>
    <name evidence="1" type="ORF">DB43_DH00020</name>
</gene>
<dbReference type="Proteomes" id="UP000031307">
    <property type="component" value="Unassembled WGS sequence"/>
</dbReference>
<name>A0A0C1ECE1_9BACT</name>
<dbReference type="EMBL" id="JSAM01000002">
    <property type="protein sequence ID" value="KIA78777.1"/>
    <property type="molecule type" value="Genomic_DNA"/>
</dbReference>
<dbReference type="AlphaFoldDB" id="A0A0C1ECE1"/>
<reference evidence="1 2" key="1">
    <citation type="journal article" date="2014" name="Mol. Biol. Evol.">
        <title>Massive expansion of Ubiquitination-related gene families within the Chlamydiae.</title>
        <authorList>
            <person name="Domman D."/>
            <person name="Collingro A."/>
            <person name="Lagkouvardos I."/>
            <person name="Gehre L."/>
            <person name="Weinmaier T."/>
            <person name="Rattei T."/>
            <person name="Subtil A."/>
            <person name="Horn M."/>
        </authorList>
    </citation>
    <scope>NUCLEOTIDE SEQUENCE [LARGE SCALE GENOMIC DNA]</scope>
    <source>
        <strain evidence="1 2">OEW1</strain>
    </source>
</reference>